<protein>
    <recommendedName>
        <fullName evidence="2">Glycan binding protein Y3-like domain-containing protein</fullName>
    </recommendedName>
</protein>
<comment type="caution">
    <text evidence="3">The sequence shown here is derived from an EMBL/GenBank/DDBJ whole genome shotgun (WGS) entry which is preliminary data.</text>
</comment>
<keyword evidence="4" id="KW-1185">Reference proteome</keyword>
<evidence type="ECO:0000259" key="2">
    <source>
        <dbReference type="Pfam" id="PF22803"/>
    </source>
</evidence>
<keyword evidence="1" id="KW-0732">Signal</keyword>
<feature type="chain" id="PRO_5047013500" description="Glycan binding protein Y3-like domain-containing protein" evidence="1">
    <location>
        <begin position="20"/>
        <end position="124"/>
    </location>
</feature>
<accession>A0ABR4CZY9</accession>
<dbReference type="InterPro" id="IPR054443">
    <property type="entry name" value="Y3-like_dom"/>
</dbReference>
<dbReference type="EMBL" id="JAZHXI010000001">
    <property type="protein sequence ID" value="KAL2075425.1"/>
    <property type="molecule type" value="Genomic_DNA"/>
</dbReference>
<evidence type="ECO:0000256" key="1">
    <source>
        <dbReference type="SAM" id="SignalP"/>
    </source>
</evidence>
<reference evidence="3 4" key="1">
    <citation type="journal article" date="2024" name="Commun. Biol.">
        <title>Comparative genomic analysis of thermophilic fungi reveals convergent evolutionary adaptations and gene losses.</title>
        <authorList>
            <person name="Steindorff A.S."/>
            <person name="Aguilar-Pontes M.V."/>
            <person name="Robinson A.J."/>
            <person name="Andreopoulos B."/>
            <person name="LaButti K."/>
            <person name="Kuo A."/>
            <person name="Mondo S."/>
            <person name="Riley R."/>
            <person name="Otillar R."/>
            <person name="Haridas S."/>
            <person name="Lipzen A."/>
            <person name="Grimwood J."/>
            <person name="Schmutz J."/>
            <person name="Clum A."/>
            <person name="Reid I.D."/>
            <person name="Moisan M.C."/>
            <person name="Butler G."/>
            <person name="Nguyen T.T.M."/>
            <person name="Dewar K."/>
            <person name="Conant G."/>
            <person name="Drula E."/>
            <person name="Henrissat B."/>
            <person name="Hansel C."/>
            <person name="Singer S."/>
            <person name="Hutchinson M.I."/>
            <person name="de Vries R.P."/>
            <person name="Natvig D.O."/>
            <person name="Powell A.J."/>
            <person name="Tsang A."/>
            <person name="Grigoriev I.V."/>
        </authorList>
    </citation>
    <scope>NUCLEOTIDE SEQUENCE [LARGE SCALE GENOMIC DNA]</scope>
    <source>
        <strain evidence="3 4">CBS 494.80</strain>
    </source>
</reference>
<feature type="signal peptide" evidence="1">
    <location>
        <begin position="1"/>
        <end position="19"/>
    </location>
</feature>
<dbReference type="Proteomes" id="UP001595075">
    <property type="component" value="Unassembled WGS sequence"/>
</dbReference>
<sequence>MQFTSTLLALATFATVVSAGCYTSGEGFDTDNNRGHARRAAIDLCQGQVLSGYFNQGQSKTRCADMDNNKKVDFQVVWLGKGGLTLKPSDCEWRLHNEINGCNLGGESIIADWFFRSDPNNGRC</sequence>
<organism evidence="3 4">
    <name type="scientific">Oculimacula yallundae</name>
    <dbReference type="NCBI Taxonomy" id="86028"/>
    <lineage>
        <taxon>Eukaryota</taxon>
        <taxon>Fungi</taxon>
        <taxon>Dikarya</taxon>
        <taxon>Ascomycota</taxon>
        <taxon>Pezizomycotina</taxon>
        <taxon>Leotiomycetes</taxon>
        <taxon>Helotiales</taxon>
        <taxon>Ploettnerulaceae</taxon>
        <taxon>Oculimacula</taxon>
    </lineage>
</organism>
<name>A0ABR4CZY9_9HELO</name>
<dbReference type="Pfam" id="PF22803">
    <property type="entry name" value="GBD_Y3"/>
    <property type="match status" value="1"/>
</dbReference>
<feature type="domain" description="Glycan binding protein Y3-like" evidence="2">
    <location>
        <begin position="44"/>
        <end position="124"/>
    </location>
</feature>
<proteinExistence type="predicted"/>
<evidence type="ECO:0000313" key="3">
    <source>
        <dbReference type="EMBL" id="KAL2075425.1"/>
    </source>
</evidence>
<gene>
    <name evidence="3" type="ORF">VTL71DRAFT_368</name>
</gene>
<evidence type="ECO:0000313" key="4">
    <source>
        <dbReference type="Proteomes" id="UP001595075"/>
    </source>
</evidence>